<dbReference type="RefSeq" id="WP_093200823.1">
    <property type="nucleotide sequence ID" value="NZ_FNGS01000003.1"/>
</dbReference>
<evidence type="ECO:0000256" key="6">
    <source>
        <dbReference type="SAM" id="SignalP"/>
    </source>
</evidence>
<evidence type="ECO:0000256" key="4">
    <source>
        <dbReference type="ARBA" id="ARBA00023136"/>
    </source>
</evidence>
<dbReference type="Pfam" id="PF07980">
    <property type="entry name" value="SusD_RagB"/>
    <property type="match status" value="1"/>
</dbReference>
<evidence type="ECO:0000256" key="1">
    <source>
        <dbReference type="ARBA" id="ARBA00004442"/>
    </source>
</evidence>
<name>A0A1G9N5L9_9BACT</name>
<dbReference type="AlphaFoldDB" id="A0A1G9N5L9"/>
<reference evidence="8 9" key="1">
    <citation type="submission" date="2016-10" db="EMBL/GenBank/DDBJ databases">
        <authorList>
            <person name="de Groot N.N."/>
        </authorList>
    </citation>
    <scope>NUCLEOTIDE SEQUENCE [LARGE SCALE GENOMIC DNA]</scope>
    <source>
        <strain evidence="8 9">DSM 21668</strain>
    </source>
</reference>
<dbReference type="Gene3D" id="1.25.40.390">
    <property type="match status" value="1"/>
</dbReference>
<comment type="subcellular location">
    <subcellularLocation>
        <location evidence="1">Cell outer membrane</location>
    </subcellularLocation>
</comment>
<evidence type="ECO:0000259" key="7">
    <source>
        <dbReference type="Pfam" id="PF07980"/>
    </source>
</evidence>
<feature type="chain" id="PRO_5011684308" evidence="6">
    <location>
        <begin position="23"/>
        <end position="556"/>
    </location>
</feature>
<comment type="similarity">
    <text evidence="2">Belongs to the SusD family.</text>
</comment>
<dbReference type="OrthoDB" id="1183184at2"/>
<protein>
    <submittedName>
        <fullName evidence="8">SusD family protein</fullName>
    </submittedName>
</protein>
<dbReference type="PROSITE" id="PS51257">
    <property type="entry name" value="PROKAR_LIPOPROTEIN"/>
    <property type="match status" value="1"/>
</dbReference>
<evidence type="ECO:0000256" key="3">
    <source>
        <dbReference type="ARBA" id="ARBA00022729"/>
    </source>
</evidence>
<keyword evidence="5" id="KW-0998">Cell outer membrane</keyword>
<dbReference type="Proteomes" id="UP000198901">
    <property type="component" value="Unassembled WGS sequence"/>
</dbReference>
<organism evidence="8 9">
    <name type="scientific">Siphonobacter aquaeclarae</name>
    <dbReference type="NCBI Taxonomy" id="563176"/>
    <lineage>
        <taxon>Bacteria</taxon>
        <taxon>Pseudomonadati</taxon>
        <taxon>Bacteroidota</taxon>
        <taxon>Cytophagia</taxon>
        <taxon>Cytophagales</taxon>
        <taxon>Cytophagaceae</taxon>
        <taxon>Siphonobacter</taxon>
    </lineage>
</organism>
<feature type="domain" description="RagB/SusD" evidence="7">
    <location>
        <begin position="427"/>
        <end position="545"/>
    </location>
</feature>
<dbReference type="InterPro" id="IPR011990">
    <property type="entry name" value="TPR-like_helical_dom_sf"/>
</dbReference>
<proteinExistence type="inferred from homology"/>
<dbReference type="STRING" id="563176.SAMN04488090_1875"/>
<dbReference type="SUPFAM" id="SSF48452">
    <property type="entry name" value="TPR-like"/>
    <property type="match status" value="1"/>
</dbReference>
<sequence>MNRIHFHTLILFLLAFGLTACKDQLDVGNPNAPTVAGNVTDESGLVSFAQGAVYINGFVNGDGWLGNSYFSLPYGYSELLGDVVGAQASNQLVSTLSIPDYVTLDNGQKLANSSPSIGQIRANNTRAQTGSGYNPTYYQWLNMMAMNSSLNSVLKLIDKISYSGDAASKVATFKAWAYFWKGYAYASIGSMYYAGLIIDEEGKTSSEYVTHDAIIERSNYYLNEAATALGAVKTTADYEEVLGRLIPSFSQVGNGGVLTTDMWKRNINTLLARNILVNKLAPFVNKNPSATITKSSTTAMSTADWNAVLTLATNGIKKGDYVFTGRSTSSNYLFSASGGTVASLTTGTNTSSTFKLSERFVQNFKTGDKRLTNNFEQTGTYLDEMTFGTRWSIVDGGKGAAGVYVYGNRTVGAYELYIAGSYEENALMLAEANIRLGKISTGLAFLDDVRSYQGAGIATVADKNLVLADALQELVQERRVALVFRGLSFYDSRRWGWTYDIANGGGSYNNTVLSSSGTVNTKAVINYNFLDYWDIPADESSLNPTTSSVPTKNPNF</sequence>
<evidence type="ECO:0000256" key="2">
    <source>
        <dbReference type="ARBA" id="ARBA00006275"/>
    </source>
</evidence>
<dbReference type="GO" id="GO:0009279">
    <property type="term" value="C:cell outer membrane"/>
    <property type="evidence" value="ECO:0007669"/>
    <property type="project" value="UniProtKB-SubCell"/>
</dbReference>
<keyword evidence="3 6" id="KW-0732">Signal</keyword>
<dbReference type="EMBL" id="FNGS01000003">
    <property type="protein sequence ID" value="SDL81832.1"/>
    <property type="molecule type" value="Genomic_DNA"/>
</dbReference>
<evidence type="ECO:0000313" key="9">
    <source>
        <dbReference type="Proteomes" id="UP000198901"/>
    </source>
</evidence>
<dbReference type="InterPro" id="IPR012944">
    <property type="entry name" value="SusD_RagB_dom"/>
</dbReference>
<gene>
    <name evidence="8" type="ORF">SAMN04488090_1875</name>
</gene>
<accession>A0A1G9N5L9</accession>
<evidence type="ECO:0000313" key="8">
    <source>
        <dbReference type="EMBL" id="SDL81832.1"/>
    </source>
</evidence>
<feature type="signal peptide" evidence="6">
    <location>
        <begin position="1"/>
        <end position="22"/>
    </location>
</feature>
<evidence type="ECO:0000256" key="5">
    <source>
        <dbReference type="ARBA" id="ARBA00023237"/>
    </source>
</evidence>
<keyword evidence="9" id="KW-1185">Reference proteome</keyword>
<keyword evidence="4" id="KW-0472">Membrane</keyword>